<evidence type="ECO:0000313" key="1">
    <source>
        <dbReference type="EMBL" id="MTB94093.1"/>
    </source>
</evidence>
<evidence type="ECO:0000313" key="2">
    <source>
        <dbReference type="Proteomes" id="UP000433406"/>
    </source>
</evidence>
<dbReference type="PROSITE" id="PS51257">
    <property type="entry name" value="PROKAR_LIPOPROTEIN"/>
    <property type="match status" value="1"/>
</dbReference>
<dbReference type="RefSeq" id="WP_154613861.1">
    <property type="nucleotide sequence ID" value="NZ_CP053660.1"/>
</dbReference>
<evidence type="ECO:0008006" key="3">
    <source>
        <dbReference type="Google" id="ProtNLM"/>
    </source>
</evidence>
<gene>
    <name evidence="1" type="ORF">GGQ22_03265</name>
</gene>
<protein>
    <recommendedName>
        <fullName evidence="3">Lipoprotein</fullName>
    </recommendedName>
</protein>
<comment type="caution">
    <text evidence="1">The sequence shown here is derived from an EMBL/GenBank/DDBJ whole genome shotgun (WGS) entry which is preliminary data.</text>
</comment>
<organism evidence="1 2">
    <name type="scientific">Nocardioides marmotae</name>
    <dbReference type="NCBI Taxonomy" id="2663857"/>
    <lineage>
        <taxon>Bacteria</taxon>
        <taxon>Bacillati</taxon>
        <taxon>Actinomycetota</taxon>
        <taxon>Actinomycetes</taxon>
        <taxon>Propionibacteriales</taxon>
        <taxon>Nocardioidaceae</taxon>
        <taxon>Nocardioides</taxon>
    </lineage>
</organism>
<sequence length="214" mass="22209">MRRALGGLVAVALAVGAVGCSTESEMETWRDASAGSGAAVAPEGASDEGASAEPVAQEPLLALTSSSIRGESCTVGPPRDLAWFDVQWEALADLDGFAFELVDPVGVRQVGEGIVVPPVNYGGRIDYSGATTWSGRADIGRSGEVSWVERDPVSSWVPVEGQTGLVVLHLRFDGTPASISGVRATWAAADGEQGETTVDLDERWTFAETEAGCA</sequence>
<reference evidence="1 2" key="1">
    <citation type="submission" date="2019-10" db="EMBL/GenBank/DDBJ databases">
        <title>Nocardioides novel species isolated from the excrement of Marmot.</title>
        <authorList>
            <person name="Zhang G."/>
        </authorList>
    </citation>
    <scope>NUCLEOTIDE SEQUENCE [LARGE SCALE GENOMIC DNA]</scope>
    <source>
        <strain evidence="2">zg-579</strain>
    </source>
</reference>
<dbReference type="AlphaFoldDB" id="A0A6I3IUF3"/>
<keyword evidence="2" id="KW-1185">Reference proteome</keyword>
<proteinExistence type="predicted"/>
<dbReference type="EMBL" id="WLCI01000003">
    <property type="protein sequence ID" value="MTB94093.1"/>
    <property type="molecule type" value="Genomic_DNA"/>
</dbReference>
<dbReference type="Proteomes" id="UP000433406">
    <property type="component" value="Unassembled WGS sequence"/>
</dbReference>
<accession>A0A6I3IUF3</accession>
<name>A0A6I3IUF3_9ACTN</name>